<feature type="signal peptide" evidence="1">
    <location>
        <begin position="1"/>
        <end position="16"/>
    </location>
</feature>
<reference evidence="2 3" key="1">
    <citation type="submission" date="2019-10" db="EMBL/GenBank/DDBJ databases">
        <authorList>
            <person name="Palmer J.M."/>
        </authorList>
    </citation>
    <scope>NUCLEOTIDE SEQUENCE [LARGE SCALE GENOMIC DNA]</scope>
    <source>
        <strain evidence="2 3">TWF730</strain>
    </source>
</reference>
<dbReference type="EMBL" id="JAVHNS010000013">
    <property type="protein sequence ID" value="KAK6337581.1"/>
    <property type="molecule type" value="Genomic_DNA"/>
</dbReference>
<gene>
    <name evidence="2" type="ORF">TWF730_002976</name>
</gene>
<evidence type="ECO:0000313" key="2">
    <source>
        <dbReference type="EMBL" id="KAK6337581.1"/>
    </source>
</evidence>
<evidence type="ECO:0000313" key="3">
    <source>
        <dbReference type="Proteomes" id="UP001373714"/>
    </source>
</evidence>
<dbReference type="AlphaFoldDB" id="A0AAV9UBM2"/>
<name>A0AAV9UBM2_9PEZI</name>
<feature type="chain" id="PRO_5043508187" evidence="1">
    <location>
        <begin position="17"/>
        <end position="178"/>
    </location>
</feature>
<comment type="caution">
    <text evidence="2">The sequence shown here is derived from an EMBL/GenBank/DDBJ whole genome shotgun (WGS) entry which is preliminary data.</text>
</comment>
<accession>A0AAV9UBM2</accession>
<keyword evidence="1" id="KW-0732">Signal</keyword>
<organism evidence="2 3">
    <name type="scientific">Orbilia blumenaviensis</name>
    <dbReference type="NCBI Taxonomy" id="1796055"/>
    <lineage>
        <taxon>Eukaryota</taxon>
        <taxon>Fungi</taxon>
        <taxon>Dikarya</taxon>
        <taxon>Ascomycota</taxon>
        <taxon>Pezizomycotina</taxon>
        <taxon>Orbiliomycetes</taxon>
        <taxon>Orbiliales</taxon>
        <taxon>Orbiliaceae</taxon>
        <taxon>Orbilia</taxon>
    </lineage>
</organism>
<evidence type="ECO:0000256" key="1">
    <source>
        <dbReference type="SAM" id="SignalP"/>
    </source>
</evidence>
<protein>
    <submittedName>
        <fullName evidence="2">Uncharacterized protein</fullName>
    </submittedName>
</protein>
<proteinExistence type="predicted"/>
<keyword evidence="3" id="KW-1185">Reference proteome</keyword>
<dbReference type="Proteomes" id="UP001373714">
    <property type="component" value="Unassembled WGS sequence"/>
</dbReference>
<sequence length="178" mass="18926">MLRLIISSLLVLGAAAIPAAKELSERQLTTYTLKVTGTGISADTFLKVTEVDGTNYLGLVPSTEAGTFSYEVATSELSSLDDAATTVFSQTFLNQGDIYEETPAPVSFRNETDIDDCIQNELCGFESWTLDPASGILGVVRTTSPKLYACDDGSQVLLWVGPNAWDLASCTPVSVSAV</sequence>